<gene>
    <name evidence="2" type="ORF">S01H4_46047</name>
</gene>
<accession>X1C6E4</accession>
<feature type="region of interest" description="Disordered" evidence="1">
    <location>
        <begin position="91"/>
        <end position="134"/>
    </location>
</feature>
<organism evidence="2">
    <name type="scientific">marine sediment metagenome</name>
    <dbReference type="NCBI Taxonomy" id="412755"/>
    <lineage>
        <taxon>unclassified sequences</taxon>
        <taxon>metagenomes</taxon>
        <taxon>ecological metagenomes</taxon>
    </lineage>
</organism>
<protein>
    <submittedName>
        <fullName evidence="2">Uncharacterized protein</fullName>
    </submittedName>
</protein>
<dbReference type="AlphaFoldDB" id="X1C6E4"/>
<dbReference type="EMBL" id="BART01025686">
    <property type="protein sequence ID" value="GAH03641.1"/>
    <property type="molecule type" value="Genomic_DNA"/>
</dbReference>
<proteinExistence type="predicted"/>
<comment type="caution">
    <text evidence="2">The sequence shown here is derived from an EMBL/GenBank/DDBJ whole genome shotgun (WGS) entry which is preliminary data.</text>
</comment>
<sequence>KNLIEDHELTGSGASRVLKMLLRKELTGSFHIDIVARRSRTKLDEAIDFPLPLADAKHLRRYTGRQRLIAFSPWQNANRFAHFWPAEGAQNGPVSNDLQAGALEPANATVQESGENAAVRPPLPPPKGAGPAIQ</sequence>
<feature type="non-terminal residue" evidence="2">
    <location>
        <position position="1"/>
    </location>
</feature>
<reference evidence="2" key="1">
    <citation type="journal article" date="2014" name="Front. Microbiol.">
        <title>High frequency of phylogenetically diverse reductive dehalogenase-homologous genes in deep subseafloor sedimentary metagenomes.</title>
        <authorList>
            <person name="Kawai M."/>
            <person name="Futagami T."/>
            <person name="Toyoda A."/>
            <person name="Takaki Y."/>
            <person name="Nishi S."/>
            <person name="Hori S."/>
            <person name="Arai W."/>
            <person name="Tsubouchi T."/>
            <person name="Morono Y."/>
            <person name="Uchiyama I."/>
            <person name="Ito T."/>
            <person name="Fujiyama A."/>
            <person name="Inagaki F."/>
            <person name="Takami H."/>
        </authorList>
    </citation>
    <scope>NUCLEOTIDE SEQUENCE</scope>
    <source>
        <strain evidence="2">Expedition CK06-06</strain>
    </source>
</reference>
<evidence type="ECO:0000256" key="1">
    <source>
        <dbReference type="SAM" id="MobiDB-lite"/>
    </source>
</evidence>
<evidence type="ECO:0000313" key="2">
    <source>
        <dbReference type="EMBL" id="GAH03641.1"/>
    </source>
</evidence>
<name>X1C6E4_9ZZZZ</name>